<dbReference type="GO" id="GO:0120159">
    <property type="term" value="F:rRNA pseudouridine synthase activity"/>
    <property type="evidence" value="ECO:0007669"/>
    <property type="project" value="UniProtKB-ARBA"/>
</dbReference>
<dbReference type="KEGG" id="clt:CM240_1592"/>
<dbReference type="GO" id="GO:0003723">
    <property type="term" value="F:RNA binding"/>
    <property type="evidence" value="ECO:0007669"/>
    <property type="project" value="UniProtKB-KW"/>
</dbReference>
<comment type="catalytic activity">
    <reaction evidence="1 7">
        <text>a uridine in RNA = a pseudouridine in RNA</text>
        <dbReference type="Rhea" id="RHEA:48348"/>
        <dbReference type="Rhea" id="RHEA-COMP:12068"/>
        <dbReference type="Rhea" id="RHEA-COMP:12069"/>
        <dbReference type="ChEBI" id="CHEBI:65314"/>
        <dbReference type="ChEBI" id="CHEBI:65315"/>
    </reaction>
</comment>
<name>W6SGB0_9CLOT</name>
<comment type="function">
    <text evidence="7">Responsible for synthesis of pseudouridine from uracil.</text>
</comment>
<dbReference type="Gene3D" id="3.30.2350.10">
    <property type="entry name" value="Pseudouridine synthase"/>
    <property type="match status" value="1"/>
</dbReference>
<dbReference type="PROSITE" id="PS50889">
    <property type="entry name" value="S4"/>
    <property type="match status" value="1"/>
</dbReference>
<proteinExistence type="inferred from homology"/>
<dbReference type="InterPro" id="IPR006225">
    <property type="entry name" value="PsdUridine_synth_RluC/D"/>
</dbReference>
<feature type="active site" evidence="5">
    <location>
        <position position="138"/>
    </location>
</feature>
<dbReference type="Pfam" id="PF00849">
    <property type="entry name" value="PseudoU_synth_2"/>
    <property type="match status" value="1"/>
</dbReference>
<dbReference type="FunFam" id="3.30.2350.10:FF:000006">
    <property type="entry name" value="Pseudouridine synthase"/>
    <property type="match status" value="1"/>
</dbReference>
<dbReference type="STRING" id="1216932.CM240_1592"/>
<dbReference type="InterPro" id="IPR006224">
    <property type="entry name" value="PsdUridine_synth_RluA-like_CS"/>
</dbReference>
<evidence type="ECO:0000256" key="5">
    <source>
        <dbReference type="PIRSR" id="PIRSR606225-1"/>
    </source>
</evidence>
<dbReference type="InterPro" id="IPR050188">
    <property type="entry name" value="RluA_PseudoU_synthase"/>
</dbReference>
<organism evidence="9 10">
    <name type="scientific">Clostridium bornimense</name>
    <dbReference type="NCBI Taxonomy" id="1216932"/>
    <lineage>
        <taxon>Bacteria</taxon>
        <taxon>Bacillati</taxon>
        <taxon>Bacillota</taxon>
        <taxon>Clostridia</taxon>
        <taxon>Eubacteriales</taxon>
        <taxon>Clostridiaceae</taxon>
        <taxon>Clostridium</taxon>
    </lineage>
</organism>
<dbReference type="EC" id="5.4.99.-" evidence="7"/>
<dbReference type="HOGENOM" id="CLU_016902_4_4_9"/>
<dbReference type="InterPro" id="IPR036986">
    <property type="entry name" value="S4_RNA-bd_sf"/>
</dbReference>
<dbReference type="PANTHER" id="PTHR21600">
    <property type="entry name" value="MITOCHONDRIAL RNA PSEUDOURIDINE SYNTHASE"/>
    <property type="match status" value="1"/>
</dbReference>
<dbReference type="NCBIfam" id="TIGR00005">
    <property type="entry name" value="rluA_subfam"/>
    <property type="match status" value="1"/>
</dbReference>
<dbReference type="InterPro" id="IPR002942">
    <property type="entry name" value="S4_RNA-bd"/>
</dbReference>
<dbReference type="Gene3D" id="3.10.290.10">
    <property type="entry name" value="RNA-binding S4 domain"/>
    <property type="match status" value="1"/>
</dbReference>
<gene>
    <name evidence="9" type="primary">ylyB</name>
    <name evidence="9" type="ORF">CM240_1592</name>
</gene>
<feature type="domain" description="RNA-binding S4" evidence="8">
    <location>
        <begin position="15"/>
        <end position="79"/>
    </location>
</feature>
<evidence type="ECO:0000256" key="3">
    <source>
        <dbReference type="ARBA" id="ARBA00022884"/>
    </source>
</evidence>
<dbReference type="CDD" id="cd02869">
    <property type="entry name" value="PseudoU_synth_RluA_like"/>
    <property type="match status" value="1"/>
</dbReference>
<keyword evidence="10" id="KW-1185">Reference proteome</keyword>
<dbReference type="PANTHER" id="PTHR21600:SF44">
    <property type="entry name" value="RIBOSOMAL LARGE SUBUNIT PSEUDOURIDINE SYNTHASE D"/>
    <property type="match status" value="1"/>
</dbReference>
<dbReference type="PROSITE" id="PS01129">
    <property type="entry name" value="PSI_RLU"/>
    <property type="match status" value="1"/>
</dbReference>
<accession>W6SGB0</accession>
<dbReference type="EMBL" id="HG917868">
    <property type="protein sequence ID" value="CDM68750.1"/>
    <property type="molecule type" value="Genomic_DNA"/>
</dbReference>
<dbReference type="CDD" id="cd00165">
    <property type="entry name" value="S4"/>
    <property type="match status" value="1"/>
</dbReference>
<dbReference type="InterPro" id="IPR006145">
    <property type="entry name" value="PsdUridine_synth_RsuA/RluA"/>
</dbReference>
<dbReference type="Pfam" id="PF01479">
    <property type="entry name" value="S4"/>
    <property type="match status" value="1"/>
</dbReference>
<comment type="similarity">
    <text evidence="2 7">Belongs to the pseudouridine synthase RluA family.</text>
</comment>
<keyword evidence="3 6" id="KW-0694">RNA-binding</keyword>
<evidence type="ECO:0000256" key="4">
    <source>
        <dbReference type="ARBA" id="ARBA00023235"/>
    </source>
</evidence>
<dbReference type="eggNOG" id="COG0564">
    <property type="taxonomic scope" value="Bacteria"/>
</dbReference>
<dbReference type="Proteomes" id="UP000019426">
    <property type="component" value="Chromosome M2/40_rep1"/>
</dbReference>
<protein>
    <recommendedName>
        <fullName evidence="7">Pseudouridine synthase</fullName>
        <ecNumber evidence="7">5.4.99.-</ecNumber>
    </recommendedName>
</protein>
<dbReference type="PATRIC" id="fig|1216932.3.peg.1585"/>
<keyword evidence="4 7" id="KW-0413">Isomerase</keyword>
<evidence type="ECO:0000259" key="8">
    <source>
        <dbReference type="SMART" id="SM00363"/>
    </source>
</evidence>
<dbReference type="SUPFAM" id="SSF55174">
    <property type="entry name" value="Alpha-L RNA-binding motif"/>
    <property type="match status" value="1"/>
</dbReference>
<dbReference type="SMART" id="SM00363">
    <property type="entry name" value="S4"/>
    <property type="match status" value="1"/>
</dbReference>
<dbReference type="GO" id="GO:0000455">
    <property type="term" value="P:enzyme-directed rRNA pseudouridine synthesis"/>
    <property type="evidence" value="ECO:0007669"/>
    <property type="project" value="TreeGrafter"/>
</dbReference>
<evidence type="ECO:0000256" key="6">
    <source>
        <dbReference type="PROSITE-ProRule" id="PRU00182"/>
    </source>
</evidence>
<dbReference type="RefSeq" id="WP_044038083.1">
    <property type="nucleotide sequence ID" value="NZ_HG917868.1"/>
</dbReference>
<evidence type="ECO:0000256" key="7">
    <source>
        <dbReference type="RuleBase" id="RU362028"/>
    </source>
</evidence>
<evidence type="ECO:0000256" key="1">
    <source>
        <dbReference type="ARBA" id="ARBA00000073"/>
    </source>
</evidence>
<dbReference type="OrthoDB" id="9807829at2"/>
<evidence type="ECO:0000313" key="10">
    <source>
        <dbReference type="Proteomes" id="UP000019426"/>
    </source>
</evidence>
<evidence type="ECO:0000313" key="9">
    <source>
        <dbReference type="EMBL" id="CDM68750.1"/>
    </source>
</evidence>
<dbReference type="AlphaFoldDB" id="W6SGB0"/>
<sequence length="303" mass="34057">MKEEKVVVSEKDNNSRLDKFLTTIFTDKSRSFFQNIIEEDLVKVNGNTRKSNHKVKENDIVEIKFPDAVEGSVEAENIPIDILYEDDDVIIVNKAQGMIVHPAPGVYSGTLVNALLYHCKDLSGINGVVRPGIVHRIDKDTSGILVIAKNDFAHMKLSEDFKKHSITREYIAITEGIIKNDSGTIDKPLARDPKERIKIAIVEGGRKAVTHYSVEKRFKNNTMVRCTLETGRTHQIRVHMASIGHPLVGDPVYGYKKQKFKVNGQMLHAAKLGFIHPTKGIYMEFTSDVPDYFAKILQVLGNT</sequence>
<reference evidence="9 10" key="1">
    <citation type="submission" date="2013-11" db="EMBL/GenBank/DDBJ databases">
        <title>Complete genome sequence of Clostridum sp. M2/40.</title>
        <authorList>
            <person name="Wibberg D."/>
            <person name="Puehler A."/>
            <person name="Schlueter A."/>
        </authorList>
    </citation>
    <scope>NUCLEOTIDE SEQUENCE [LARGE SCALE GENOMIC DNA]</scope>
    <source>
        <strain evidence="10">M2/40</strain>
    </source>
</reference>
<evidence type="ECO:0000256" key="2">
    <source>
        <dbReference type="ARBA" id="ARBA00010876"/>
    </source>
</evidence>
<dbReference type="SUPFAM" id="SSF55120">
    <property type="entry name" value="Pseudouridine synthase"/>
    <property type="match status" value="1"/>
</dbReference>
<dbReference type="InterPro" id="IPR020103">
    <property type="entry name" value="PsdUridine_synth_cat_dom_sf"/>
</dbReference>